<keyword evidence="7" id="KW-0653">Protein transport</keyword>
<evidence type="ECO:0000256" key="13">
    <source>
        <dbReference type="SAM" id="Phobius"/>
    </source>
</evidence>
<feature type="transmembrane region" description="Helical" evidence="13">
    <location>
        <begin position="73"/>
        <end position="99"/>
    </location>
</feature>
<dbReference type="AlphaFoldDB" id="A0A131YWS8"/>
<keyword evidence="8 13" id="KW-1133">Transmembrane helix</keyword>
<comment type="subcellular location">
    <subcellularLocation>
        <location evidence="1">Nucleus membrane</location>
        <topology evidence="1">Multi-pass membrane protein</topology>
    </subcellularLocation>
    <subcellularLocation>
        <location evidence="2">Nucleus</location>
        <location evidence="2">Nuclear pore complex</location>
    </subcellularLocation>
</comment>
<evidence type="ECO:0000256" key="5">
    <source>
        <dbReference type="ARBA" id="ARBA00022692"/>
    </source>
</evidence>
<feature type="transmembrane region" description="Helical" evidence="13">
    <location>
        <begin position="28"/>
        <end position="53"/>
    </location>
</feature>
<keyword evidence="11 13" id="KW-0472">Membrane</keyword>
<evidence type="ECO:0000256" key="2">
    <source>
        <dbReference type="ARBA" id="ARBA00004567"/>
    </source>
</evidence>
<evidence type="ECO:0000256" key="4">
    <source>
        <dbReference type="ARBA" id="ARBA00022448"/>
    </source>
</evidence>
<evidence type="ECO:0000256" key="12">
    <source>
        <dbReference type="ARBA" id="ARBA00023242"/>
    </source>
</evidence>
<evidence type="ECO:0000313" key="14">
    <source>
        <dbReference type="EMBL" id="JAP83644.1"/>
    </source>
</evidence>
<evidence type="ECO:0000256" key="9">
    <source>
        <dbReference type="ARBA" id="ARBA00023010"/>
    </source>
</evidence>
<keyword evidence="10" id="KW-0906">Nuclear pore complex</keyword>
<organism evidence="14">
    <name type="scientific">Rhipicephalus appendiculatus</name>
    <name type="common">Brown ear tick</name>
    <dbReference type="NCBI Taxonomy" id="34631"/>
    <lineage>
        <taxon>Eukaryota</taxon>
        <taxon>Metazoa</taxon>
        <taxon>Ecdysozoa</taxon>
        <taxon>Arthropoda</taxon>
        <taxon>Chelicerata</taxon>
        <taxon>Arachnida</taxon>
        <taxon>Acari</taxon>
        <taxon>Parasitiformes</taxon>
        <taxon>Ixodida</taxon>
        <taxon>Ixodoidea</taxon>
        <taxon>Ixodidae</taxon>
        <taxon>Rhipicephalinae</taxon>
        <taxon>Rhipicephalus</taxon>
        <taxon>Rhipicephalus</taxon>
    </lineage>
</organism>
<evidence type="ECO:0000256" key="1">
    <source>
        <dbReference type="ARBA" id="ARBA00004232"/>
    </source>
</evidence>
<evidence type="ECO:0000256" key="3">
    <source>
        <dbReference type="ARBA" id="ARBA00005760"/>
    </source>
</evidence>
<dbReference type="GO" id="GO:0031965">
    <property type="term" value="C:nuclear membrane"/>
    <property type="evidence" value="ECO:0007669"/>
    <property type="project" value="UniProtKB-SubCell"/>
</dbReference>
<dbReference type="InterPro" id="IPR019049">
    <property type="entry name" value="Nucleoporin_prot_Ndc1/Nup"/>
</dbReference>
<evidence type="ECO:0000256" key="6">
    <source>
        <dbReference type="ARBA" id="ARBA00022816"/>
    </source>
</evidence>
<comment type="similarity">
    <text evidence="3">Belongs to the NDC1 family.</text>
</comment>
<evidence type="ECO:0000256" key="10">
    <source>
        <dbReference type="ARBA" id="ARBA00023132"/>
    </source>
</evidence>
<evidence type="ECO:0000256" key="11">
    <source>
        <dbReference type="ARBA" id="ARBA00023136"/>
    </source>
</evidence>
<name>A0A131YWS8_RHIAP</name>
<dbReference type="GO" id="GO:0015031">
    <property type="term" value="P:protein transport"/>
    <property type="evidence" value="ECO:0007669"/>
    <property type="project" value="UniProtKB-KW"/>
</dbReference>
<keyword evidence="4" id="KW-0813">Transport</keyword>
<proteinExistence type="inferred from homology"/>
<keyword evidence="6" id="KW-0509">mRNA transport</keyword>
<dbReference type="GO" id="GO:0006999">
    <property type="term" value="P:nuclear pore organization"/>
    <property type="evidence" value="ECO:0007669"/>
    <property type="project" value="TreeGrafter"/>
</dbReference>
<accession>A0A131YWS8</accession>
<feature type="transmembrane region" description="Helical" evidence="13">
    <location>
        <begin position="219"/>
        <end position="239"/>
    </location>
</feature>
<dbReference type="EMBL" id="GEDV01004913">
    <property type="protein sequence ID" value="JAP83644.1"/>
    <property type="molecule type" value="Transcribed_RNA"/>
</dbReference>
<dbReference type="GO" id="GO:0051028">
    <property type="term" value="P:mRNA transport"/>
    <property type="evidence" value="ECO:0007669"/>
    <property type="project" value="UniProtKB-KW"/>
</dbReference>
<dbReference type="PANTHER" id="PTHR13269">
    <property type="entry name" value="NUCLEOPORIN NDC1"/>
    <property type="match status" value="1"/>
</dbReference>
<evidence type="ECO:0000256" key="7">
    <source>
        <dbReference type="ARBA" id="ARBA00022927"/>
    </source>
</evidence>
<dbReference type="GO" id="GO:0030674">
    <property type="term" value="F:protein-macromolecule adaptor activity"/>
    <property type="evidence" value="ECO:0007669"/>
    <property type="project" value="TreeGrafter"/>
</dbReference>
<dbReference type="Pfam" id="PF09531">
    <property type="entry name" value="Ndc1_Nup"/>
    <property type="match status" value="1"/>
</dbReference>
<keyword evidence="5 13" id="KW-0812">Transmembrane</keyword>
<reference evidence="14" key="1">
    <citation type="journal article" date="2016" name="Ticks Tick Borne Dis.">
        <title>De novo assembly and annotation of the salivary gland transcriptome of Rhipicephalus appendiculatus male and female ticks during blood feeding.</title>
        <authorList>
            <person name="de Castro M.H."/>
            <person name="de Klerk D."/>
            <person name="Pienaar R."/>
            <person name="Latif A.A."/>
            <person name="Rees D.J."/>
            <person name="Mans B.J."/>
        </authorList>
    </citation>
    <scope>NUCLEOTIDE SEQUENCE</scope>
    <source>
        <tissue evidence="14">Salivary glands</tissue>
    </source>
</reference>
<dbReference type="GO" id="GO:0070762">
    <property type="term" value="C:nuclear pore transmembrane ring"/>
    <property type="evidence" value="ECO:0007669"/>
    <property type="project" value="TreeGrafter"/>
</dbReference>
<keyword evidence="12" id="KW-0539">Nucleus</keyword>
<feature type="transmembrane region" description="Helical" evidence="13">
    <location>
        <begin position="251"/>
        <end position="272"/>
    </location>
</feature>
<keyword evidence="9" id="KW-0811">Translocation</keyword>
<sequence length="578" mass="65243">MRGYEDSPGNMSTGLTEWFRNEVHFWRCVHAVLIVVALQFILTPVALFFLQFSVYSPFDGFSDWLTSFADSPWRHICLLGAVFVLAVYHVTCVNVAPVIHVTRLAQVVHFCHPRSHGQALLRAFAGAIFVRAMLGMSRGPYARVDVRCTPSAEFEECMSEAYVFLVLHGAFTSVSLHLSQLAAKGSCLAFPPIQVVSLRKHLHISSTVRRAAWDTMRRAYIYYLLFFFLGSFLKCWIYGDMEPTIWVGDLQTVWGLIDLRLFWALVVTGAALRTVDQLAVVMRDYYLTKGYQFPVMVQFEAERPLQLSTAMASRGCAFVQYLSFQDFRLLAEHSRARRAQVFAVSTPGCHPLHWGALCEACLVLVRHFCQALGQVDMPPPTRPPNPLPGPPQASRTEGASFLRMRPLALATPPLGPMQMMNQVQPPPPQPKLSIVRRMLDALKSNPLASYFISELPDVKSRQLFADCQPLIWAIEGLCLLVCASKKEDQYGVVQFSLPEIFSALLELDQLLERHGKRCSILRRPNSSSGRELRLGRALAAAVTTGLYQMTTTFKQHLGSIDLTTEYRRRLKQFEDFTR</sequence>
<dbReference type="PANTHER" id="PTHR13269:SF6">
    <property type="entry name" value="NUCLEOPORIN NDC1"/>
    <property type="match status" value="1"/>
</dbReference>
<protein>
    <submittedName>
        <fullName evidence="14">Nucleoporin NDC1</fullName>
    </submittedName>
</protein>
<evidence type="ECO:0000256" key="8">
    <source>
        <dbReference type="ARBA" id="ARBA00022989"/>
    </source>
</evidence>